<dbReference type="PANTHER" id="PTHR37164">
    <property type="entry name" value="BACTERIOHEMERYTHRIN"/>
    <property type="match status" value="1"/>
</dbReference>
<dbReference type="RefSeq" id="WP_015902417.1">
    <property type="nucleotide sequence ID" value="NC_012115.1"/>
</dbReference>
<keyword evidence="3" id="KW-0479">Metal-binding</keyword>
<keyword evidence="7" id="KW-1185">Reference proteome</keyword>
<evidence type="ECO:0000256" key="3">
    <source>
        <dbReference type="ARBA" id="ARBA00022723"/>
    </source>
</evidence>
<dbReference type="GO" id="GO:0005344">
    <property type="term" value="F:oxygen carrier activity"/>
    <property type="evidence" value="ECO:0007669"/>
    <property type="project" value="UniProtKB-KW"/>
</dbReference>
<evidence type="ECO:0000256" key="4">
    <source>
        <dbReference type="ARBA" id="ARBA00023004"/>
    </source>
</evidence>
<evidence type="ECO:0000259" key="5">
    <source>
        <dbReference type="Pfam" id="PF01814"/>
    </source>
</evidence>
<name>B9LA16_NAUPA</name>
<gene>
    <name evidence="6" type="ordered locus">NAMH_1076</name>
</gene>
<organism evidence="6 7">
    <name type="scientific">Nautilia profundicola (strain ATCC BAA-1463 / DSM 18972 / AmH)</name>
    <dbReference type="NCBI Taxonomy" id="598659"/>
    <lineage>
        <taxon>Bacteria</taxon>
        <taxon>Pseudomonadati</taxon>
        <taxon>Campylobacterota</taxon>
        <taxon>Epsilonproteobacteria</taxon>
        <taxon>Nautiliales</taxon>
        <taxon>Nautiliaceae</taxon>
        <taxon>Nautilia</taxon>
    </lineage>
</organism>
<dbReference type="eggNOG" id="COG2703">
    <property type="taxonomic scope" value="Bacteria"/>
</dbReference>
<keyword evidence="2" id="KW-0561">Oxygen transport</keyword>
<protein>
    <recommendedName>
        <fullName evidence="5">Hemerythrin-like domain-containing protein</fullName>
    </recommendedName>
</protein>
<dbReference type="InterPro" id="IPR016131">
    <property type="entry name" value="Haemerythrin_Fe_BS"/>
</dbReference>
<dbReference type="InterPro" id="IPR012827">
    <property type="entry name" value="Hemerythrin_metal-bd"/>
</dbReference>
<dbReference type="EMBL" id="CP001279">
    <property type="protein sequence ID" value="ACM93365.1"/>
    <property type="molecule type" value="Genomic_DNA"/>
</dbReference>
<accession>B9LA16</accession>
<dbReference type="Gene3D" id="1.20.120.50">
    <property type="entry name" value="Hemerythrin-like"/>
    <property type="match status" value="1"/>
</dbReference>
<dbReference type="OrthoDB" id="5296936at2"/>
<dbReference type="SUPFAM" id="SSF47188">
    <property type="entry name" value="Hemerythrin-like"/>
    <property type="match status" value="1"/>
</dbReference>
<dbReference type="InterPro" id="IPR050669">
    <property type="entry name" value="Hemerythrin"/>
</dbReference>
<dbReference type="GO" id="GO:0046872">
    <property type="term" value="F:metal ion binding"/>
    <property type="evidence" value="ECO:0007669"/>
    <property type="project" value="UniProtKB-KW"/>
</dbReference>
<dbReference type="Proteomes" id="UP000000448">
    <property type="component" value="Chromosome"/>
</dbReference>
<keyword evidence="4" id="KW-0408">Iron</keyword>
<evidence type="ECO:0000256" key="1">
    <source>
        <dbReference type="ARBA" id="ARBA00010587"/>
    </source>
</evidence>
<dbReference type="PROSITE" id="PS00550">
    <property type="entry name" value="HEMERYTHRINS"/>
    <property type="match status" value="1"/>
</dbReference>
<keyword evidence="2" id="KW-0813">Transport</keyword>
<dbReference type="InterPro" id="IPR035938">
    <property type="entry name" value="Hemerythrin-like_sf"/>
</dbReference>
<dbReference type="STRING" id="598659.NAMH_1076"/>
<dbReference type="KEGG" id="nam:NAMH_1076"/>
<dbReference type="AlphaFoldDB" id="B9LA16"/>
<evidence type="ECO:0000256" key="2">
    <source>
        <dbReference type="ARBA" id="ARBA00022621"/>
    </source>
</evidence>
<dbReference type="CDD" id="cd12107">
    <property type="entry name" value="Hemerythrin"/>
    <property type="match status" value="1"/>
</dbReference>
<sequence>MLIEKVNPVAFEPMNEIHNRELEYVNRLYEAIENDSNVEKAYEEFLNDVKEHFAFEEKLMEKYNFFAIVPHKMEHDRILNELEELKKDLNDREYLKDYLTKSFVPWLENHINTIDTVTAGFFKMVNATI</sequence>
<dbReference type="HOGENOM" id="CLU_086902_1_3_7"/>
<proteinExistence type="inferred from homology"/>
<feature type="domain" description="Hemerythrin-like" evidence="5">
    <location>
        <begin position="14"/>
        <end position="116"/>
    </location>
</feature>
<evidence type="ECO:0000313" key="7">
    <source>
        <dbReference type="Proteomes" id="UP000000448"/>
    </source>
</evidence>
<comment type="similarity">
    <text evidence="1">Belongs to the hemerythrin family.</text>
</comment>
<dbReference type="NCBIfam" id="TIGR02481">
    <property type="entry name" value="hemeryth_dom"/>
    <property type="match status" value="1"/>
</dbReference>
<dbReference type="PANTHER" id="PTHR37164:SF1">
    <property type="entry name" value="BACTERIOHEMERYTHRIN"/>
    <property type="match status" value="1"/>
</dbReference>
<reference evidence="6 7" key="1">
    <citation type="journal article" date="2009" name="PLoS Genet.">
        <title>Adaptations to submarine hydrothermal environments exemplified by the genome of Nautilia profundicola.</title>
        <authorList>
            <person name="Campbell B.J."/>
            <person name="Smith J.L."/>
            <person name="Hanson T.E."/>
            <person name="Klotz M.G."/>
            <person name="Stein L.Y."/>
            <person name="Lee C.K."/>
            <person name="Wu D."/>
            <person name="Robinson J.M."/>
            <person name="Khouri H.M."/>
            <person name="Eisen J.A."/>
            <person name="Cary S.C."/>
        </authorList>
    </citation>
    <scope>NUCLEOTIDE SEQUENCE [LARGE SCALE GENOMIC DNA]</scope>
    <source>
        <strain evidence="7">ATCC BAA-1463 / DSM 18972 / AmH</strain>
    </source>
</reference>
<dbReference type="Pfam" id="PF01814">
    <property type="entry name" value="Hemerythrin"/>
    <property type="match status" value="1"/>
</dbReference>
<evidence type="ECO:0000313" key="6">
    <source>
        <dbReference type="EMBL" id="ACM93365.1"/>
    </source>
</evidence>
<dbReference type="InterPro" id="IPR012312">
    <property type="entry name" value="Hemerythrin-like"/>
</dbReference>